<gene>
    <name evidence="1" type="ORF">KIH16_03250</name>
</gene>
<keyword evidence="2" id="KW-1185">Reference proteome</keyword>
<dbReference type="EMBL" id="CP074691">
    <property type="protein sequence ID" value="QVL36813.1"/>
    <property type="molecule type" value="Genomic_DNA"/>
</dbReference>
<dbReference type="Proteomes" id="UP000682204">
    <property type="component" value="Chromosome"/>
</dbReference>
<evidence type="ECO:0000313" key="2">
    <source>
        <dbReference type="Proteomes" id="UP000682204"/>
    </source>
</evidence>
<proteinExistence type="predicted"/>
<reference evidence="1" key="1">
    <citation type="submission" date="2021-05" db="EMBL/GenBank/DDBJ databases">
        <title>An isolated secondary fermenter in methanogenic hydrocarbon-degrading communities.</title>
        <authorList>
            <person name="Liu Y.-F."/>
            <person name="Liu Z.-l."/>
        </authorList>
    </citation>
    <scope>NUCLEOTIDE SEQUENCE</scope>
    <source>
        <strain evidence="1">L-13</strain>
    </source>
</reference>
<sequence length="167" mass="18925">MAEKETEGEAKLQINLDREGVLFRYPHDIHFVFANRKRADGILFVSGGEDAWDLCIVELKKTVKPKEWKKIKEQWHGAWLHALALSGVLEAPLSGKITFMAACREDRIAENSPNPVLLKRGGPDLEAYEEWQKGQALLRELGRVAFKKIGLDEEGMGTVNWAKEELL</sequence>
<protein>
    <submittedName>
        <fullName evidence="1">Uncharacterized protein</fullName>
    </submittedName>
</protein>
<organism evidence="1 2">
    <name type="scientific">Aminirod propionatiphilus</name>
    <dbReference type="NCBI Taxonomy" id="3415223"/>
    <lineage>
        <taxon>Bacteria</taxon>
        <taxon>Thermotogati</taxon>
        <taxon>Synergistota</taxon>
        <taxon>Synergistia</taxon>
        <taxon>Synergistales</taxon>
        <taxon>Aminiphilaceae</taxon>
        <taxon>Aminirod</taxon>
    </lineage>
</organism>
<accession>A0ACD1DXX7</accession>
<name>A0ACD1DXX7_9BACT</name>
<evidence type="ECO:0000313" key="1">
    <source>
        <dbReference type="EMBL" id="QVL36813.1"/>
    </source>
</evidence>